<evidence type="ECO:0000256" key="6">
    <source>
        <dbReference type="ARBA" id="ARBA00023040"/>
    </source>
</evidence>
<dbReference type="PRINTS" id="PR00237">
    <property type="entry name" value="GPCRRHODOPSN"/>
</dbReference>
<keyword evidence="4 12" id="KW-0812">Transmembrane</keyword>
<sequence length="523" mass="57206">MGSLDSAVVEEEETMVMMVQGGVGDEIEMGLGVRKSLIAPPCITTTTTTITTLSPQLNTSTLAALPLSLLNYSTTTTNTTTSNIMLTTTTACHFNDSYPVGGPGATIVSPLLLSVTGLIGQICALFYLHSASCTSSRSTSASSISSRGQPKHNTHFHTFLLALIWTDLIGKITTSVPPINAYAHGCWVGGKEMCNYHGFSMVLCCLVTHATVTAMAVERFFGICHSCLHRTYITTARCRYVISGIWIFSIAFSLLPLVGVGEFYLQYPNSWCFVNLHLCPSTPLRHRFYTTSIGVFNVITNIIMVVCNVLVVGSLLKLRRASSSSSSNSTDGQQSLGVGQRWWRGQSDLELQTVVVLVIISTLFTLSWVPVDVLLLGNAYWQPHLNDSDHKFELFMVRCSSVNQIVDPWAYIICRVAFRSRVWDCCRFGLVGRWRSERPAAPSHISSPPRPPLHHHHISSPSNVASYKGQHQQQQQQHQHQLASPSPPASVSIIPVHDDGPSYSGLELGDGGTHDSSHYPTLP</sequence>
<dbReference type="InterPro" id="IPR000276">
    <property type="entry name" value="GPCR_Rhodpsn"/>
</dbReference>
<dbReference type="GO" id="GO:0007204">
    <property type="term" value="P:positive regulation of cytosolic calcium ion concentration"/>
    <property type="evidence" value="ECO:0007669"/>
    <property type="project" value="TreeGrafter"/>
</dbReference>
<name>A0AAE1TWZ7_9EUCA</name>
<dbReference type="InterPro" id="IPR017452">
    <property type="entry name" value="GPCR_Rhodpsn_7TM"/>
</dbReference>
<dbReference type="EMBL" id="JAWZYT010003479">
    <property type="protein sequence ID" value="KAK4298175.1"/>
    <property type="molecule type" value="Genomic_DNA"/>
</dbReference>
<feature type="region of interest" description="Disordered" evidence="11">
    <location>
        <begin position="439"/>
        <end position="523"/>
    </location>
</feature>
<dbReference type="GO" id="GO:0005886">
    <property type="term" value="C:plasma membrane"/>
    <property type="evidence" value="ECO:0007669"/>
    <property type="project" value="UniProtKB-SubCell"/>
</dbReference>
<evidence type="ECO:0000313" key="14">
    <source>
        <dbReference type="EMBL" id="KAK4298175.1"/>
    </source>
</evidence>
<dbReference type="GO" id="GO:0004930">
    <property type="term" value="F:G protein-coupled receptor activity"/>
    <property type="evidence" value="ECO:0007669"/>
    <property type="project" value="UniProtKB-KW"/>
</dbReference>
<feature type="domain" description="G-protein coupled receptors family 1 profile" evidence="13">
    <location>
        <begin position="120"/>
        <end position="411"/>
    </location>
</feature>
<evidence type="ECO:0000256" key="2">
    <source>
        <dbReference type="ARBA" id="ARBA00010663"/>
    </source>
</evidence>
<dbReference type="SUPFAM" id="SSF81321">
    <property type="entry name" value="Family A G protein-coupled receptor-like"/>
    <property type="match status" value="1"/>
</dbReference>
<keyword evidence="5 12" id="KW-1133">Transmembrane helix</keyword>
<dbReference type="PANTHER" id="PTHR11866:SF16">
    <property type="entry name" value="PROSTAGLANDIN E2 RECEPTOR EP4 SUBTYPE-LIKE PROTEIN"/>
    <property type="match status" value="1"/>
</dbReference>
<comment type="caution">
    <text evidence="14">The sequence shown here is derived from an EMBL/GenBank/DDBJ whole genome shotgun (WGS) entry which is preliminary data.</text>
</comment>
<dbReference type="InterPro" id="IPR008365">
    <property type="entry name" value="Prostanoid_rcpt"/>
</dbReference>
<feature type="transmembrane region" description="Helical" evidence="12">
    <location>
        <begin position="354"/>
        <end position="381"/>
    </location>
</feature>
<evidence type="ECO:0000256" key="10">
    <source>
        <dbReference type="ARBA" id="ARBA00023224"/>
    </source>
</evidence>
<reference evidence="14" key="1">
    <citation type="submission" date="2023-11" db="EMBL/GenBank/DDBJ databases">
        <title>Genome assemblies of two species of porcelain crab, Petrolisthes cinctipes and Petrolisthes manimaculis (Anomura: Porcellanidae).</title>
        <authorList>
            <person name="Angst P."/>
        </authorList>
    </citation>
    <scope>NUCLEOTIDE SEQUENCE</scope>
    <source>
        <strain evidence="14">PB745_02</strain>
        <tissue evidence="14">Gill</tissue>
    </source>
</reference>
<evidence type="ECO:0000256" key="7">
    <source>
        <dbReference type="ARBA" id="ARBA00023136"/>
    </source>
</evidence>
<keyword evidence="6" id="KW-0297">G-protein coupled receptor</keyword>
<dbReference type="Pfam" id="PF00001">
    <property type="entry name" value="7tm_1"/>
    <property type="match status" value="1"/>
</dbReference>
<feature type="transmembrane region" description="Helical" evidence="12">
    <location>
        <begin position="240"/>
        <end position="261"/>
    </location>
</feature>
<evidence type="ECO:0000256" key="5">
    <source>
        <dbReference type="ARBA" id="ARBA00022989"/>
    </source>
</evidence>
<keyword evidence="9" id="KW-0325">Glycoprotein</keyword>
<protein>
    <recommendedName>
        <fullName evidence="13">G-protein coupled receptors family 1 profile domain-containing protein</fullName>
    </recommendedName>
</protein>
<comment type="subcellular location">
    <subcellularLocation>
        <location evidence="1">Cell membrane</location>
        <topology evidence="1">Multi-pass membrane protein</topology>
    </subcellularLocation>
</comment>
<dbReference type="Gene3D" id="1.20.1070.10">
    <property type="entry name" value="Rhodopsin 7-helix transmembrane proteins"/>
    <property type="match status" value="1"/>
</dbReference>
<dbReference type="AlphaFoldDB" id="A0AAE1TWZ7"/>
<evidence type="ECO:0000256" key="4">
    <source>
        <dbReference type="ARBA" id="ARBA00022692"/>
    </source>
</evidence>
<proteinExistence type="inferred from homology"/>
<dbReference type="GO" id="GO:0007189">
    <property type="term" value="P:adenylate cyclase-activating G protein-coupled receptor signaling pathway"/>
    <property type="evidence" value="ECO:0007669"/>
    <property type="project" value="TreeGrafter"/>
</dbReference>
<evidence type="ECO:0000256" key="9">
    <source>
        <dbReference type="ARBA" id="ARBA00023180"/>
    </source>
</evidence>
<keyword evidence="3" id="KW-1003">Cell membrane</keyword>
<feature type="compositionally biased region" description="Low complexity" evidence="11">
    <location>
        <begin position="470"/>
        <end position="495"/>
    </location>
</feature>
<dbReference type="PRINTS" id="PR01788">
    <property type="entry name" value="PROSTANOIDR"/>
</dbReference>
<dbReference type="PROSITE" id="PS50262">
    <property type="entry name" value="G_PROTEIN_RECEP_F1_2"/>
    <property type="match status" value="1"/>
</dbReference>
<evidence type="ECO:0000313" key="15">
    <source>
        <dbReference type="Proteomes" id="UP001292094"/>
    </source>
</evidence>
<evidence type="ECO:0000256" key="12">
    <source>
        <dbReference type="SAM" id="Phobius"/>
    </source>
</evidence>
<evidence type="ECO:0000256" key="8">
    <source>
        <dbReference type="ARBA" id="ARBA00023170"/>
    </source>
</evidence>
<organism evidence="14 15">
    <name type="scientific">Petrolisthes manimaculis</name>
    <dbReference type="NCBI Taxonomy" id="1843537"/>
    <lineage>
        <taxon>Eukaryota</taxon>
        <taxon>Metazoa</taxon>
        <taxon>Ecdysozoa</taxon>
        <taxon>Arthropoda</taxon>
        <taxon>Crustacea</taxon>
        <taxon>Multicrustacea</taxon>
        <taxon>Malacostraca</taxon>
        <taxon>Eumalacostraca</taxon>
        <taxon>Eucarida</taxon>
        <taxon>Decapoda</taxon>
        <taxon>Pleocyemata</taxon>
        <taxon>Anomura</taxon>
        <taxon>Galatheoidea</taxon>
        <taxon>Porcellanidae</taxon>
        <taxon>Petrolisthes</taxon>
    </lineage>
</organism>
<feature type="transmembrane region" description="Helical" evidence="12">
    <location>
        <begin position="107"/>
        <end position="128"/>
    </location>
</feature>
<keyword evidence="15" id="KW-1185">Reference proteome</keyword>
<feature type="transmembrane region" description="Helical" evidence="12">
    <location>
        <begin position="293"/>
        <end position="316"/>
    </location>
</feature>
<keyword evidence="7 12" id="KW-0472">Membrane</keyword>
<dbReference type="Proteomes" id="UP001292094">
    <property type="component" value="Unassembled WGS sequence"/>
</dbReference>
<accession>A0AAE1TWZ7</accession>
<comment type="similarity">
    <text evidence="2">Belongs to the G-protein coupled receptor 1 family.</text>
</comment>
<evidence type="ECO:0000256" key="11">
    <source>
        <dbReference type="SAM" id="MobiDB-lite"/>
    </source>
</evidence>
<keyword evidence="10" id="KW-0807">Transducer</keyword>
<evidence type="ECO:0000256" key="3">
    <source>
        <dbReference type="ARBA" id="ARBA00022475"/>
    </source>
</evidence>
<evidence type="ECO:0000256" key="1">
    <source>
        <dbReference type="ARBA" id="ARBA00004651"/>
    </source>
</evidence>
<dbReference type="PANTHER" id="PTHR11866">
    <property type="entry name" value="G-PROTEIN COUPLED RECEPTOR FAMILY 1 MEMBER"/>
    <property type="match status" value="1"/>
</dbReference>
<gene>
    <name evidence="14" type="ORF">Pmani_029458</name>
</gene>
<evidence type="ECO:0000259" key="13">
    <source>
        <dbReference type="PROSITE" id="PS50262"/>
    </source>
</evidence>
<keyword evidence="8" id="KW-0675">Receptor</keyword>